<reference evidence="2 3" key="1">
    <citation type="submission" date="2018-02" db="EMBL/GenBank/DDBJ databases">
        <title>Comparative genomes isolates from brazilian mangrove.</title>
        <authorList>
            <person name="Araujo J.E."/>
            <person name="Taketani R.G."/>
            <person name="Silva M.C.P."/>
            <person name="Loureco M.V."/>
            <person name="Andreote F.D."/>
        </authorList>
    </citation>
    <scope>NUCLEOTIDE SEQUENCE [LARGE SCALE GENOMIC DNA]</scope>
    <source>
        <strain evidence="2 3">HEX-2 MGV</strain>
    </source>
</reference>
<evidence type="ECO:0000313" key="2">
    <source>
        <dbReference type="EMBL" id="PQO38908.1"/>
    </source>
</evidence>
<feature type="compositionally biased region" description="Basic and acidic residues" evidence="1">
    <location>
        <begin position="133"/>
        <end position="144"/>
    </location>
</feature>
<feature type="compositionally biased region" description="Basic and acidic residues" evidence="1">
    <location>
        <begin position="242"/>
        <end position="251"/>
    </location>
</feature>
<gene>
    <name evidence="2" type="ORF">C5Y96_03285</name>
</gene>
<dbReference type="EMBL" id="PUIA01000016">
    <property type="protein sequence ID" value="PQO38908.1"/>
    <property type="molecule type" value="Genomic_DNA"/>
</dbReference>
<organism evidence="2 3">
    <name type="scientific">Blastopirellula marina</name>
    <dbReference type="NCBI Taxonomy" id="124"/>
    <lineage>
        <taxon>Bacteria</taxon>
        <taxon>Pseudomonadati</taxon>
        <taxon>Planctomycetota</taxon>
        <taxon>Planctomycetia</taxon>
        <taxon>Pirellulales</taxon>
        <taxon>Pirellulaceae</taxon>
        <taxon>Blastopirellula</taxon>
    </lineage>
</organism>
<proteinExistence type="predicted"/>
<dbReference type="RefSeq" id="WP_105350107.1">
    <property type="nucleotide sequence ID" value="NZ_PUIA01000016.1"/>
</dbReference>
<evidence type="ECO:0000256" key="1">
    <source>
        <dbReference type="SAM" id="MobiDB-lite"/>
    </source>
</evidence>
<sequence>MFNILETRTGTLPRERLFSPRVTITSTSMSSSHANPDHHGAFSNENVPPVFVRAGKAFACTSCGTLVEIPADVVGKLAWRGEQTTLDLLNIKPPITISAANPDPPDEQPASSQHADAQTSRQQAPSSTSTTTDKPRPARPDRPKQPPRPTFAGRHVDGLIVPSGQQLDYALKWVSFHLKVLDRQTGEIKRLQKLIKQQTREQAPCSRPRGEANSKPVPEPVEAGKPTEPSQAQADLGVAPNRDNETERGPP</sequence>
<evidence type="ECO:0000313" key="3">
    <source>
        <dbReference type="Proteomes" id="UP000240009"/>
    </source>
</evidence>
<dbReference type="Proteomes" id="UP000240009">
    <property type="component" value="Unassembled WGS sequence"/>
</dbReference>
<dbReference type="OrthoDB" id="303115at2"/>
<feature type="compositionally biased region" description="Polar residues" evidence="1">
    <location>
        <begin position="109"/>
        <end position="129"/>
    </location>
</feature>
<accession>A0A2S8G379</accession>
<protein>
    <submittedName>
        <fullName evidence="2">Uncharacterized protein</fullName>
    </submittedName>
</protein>
<name>A0A2S8G379_9BACT</name>
<dbReference type="AlphaFoldDB" id="A0A2S8G379"/>
<feature type="region of interest" description="Disordered" evidence="1">
    <location>
        <begin position="195"/>
        <end position="251"/>
    </location>
</feature>
<feature type="region of interest" description="Disordered" evidence="1">
    <location>
        <begin position="96"/>
        <end position="156"/>
    </location>
</feature>
<comment type="caution">
    <text evidence="2">The sequence shown here is derived from an EMBL/GenBank/DDBJ whole genome shotgun (WGS) entry which is preliminary data.</text>
</comment>